<accession>A0ABY5R6K1</accession>
<dbReference type="Proteomes" id="UP001058098">
    <property type="component" value="Chromosome"/>
</dbReference>
<organism evidence="1 2">
    <name type="scientific">Mesorhizobium onobrychidis</name>
    <dbReference type="NCBI Taxonomy" id="2775404"/>
    <lineage>
        <taxon>Bacteria</taxon>
        <taxon>Pseudomonadati</taxon>
        <taxon>Pseudomonadota</taxon>
        <taxon>Alphaproteobacteria</taxon>
        <taxon>Hyphomicrobiales</taxon>
        <taxon>Phyllobacteriaceae</taxon>
        <taxon>Mesorhizobium</taxon>
    </lineage>
</organism>
<proteinExistence type="predicted"/>
<evidence type="ECO:0000313" key="2">
    <source>
        <dbReference type="Proteomes" id="UP001058098"/>
    </source>
</evidence>
<keyword evidence="2" id="KW-1185">Reference proteome</keyword>
<reference evidence="1" key="1">
    <citation type="submission" date="2020-09" db="EMBL/GenBank/DDBJ databases">
        <title>Rhizobia associated with sainfoin plants.</title>
        <authorList>
            <person name="Asharfi S."/>
            <person name="Kuzmanovic N."/>
            <person name="Bunk B."/>
            <person name="Sproeer C."/>
            <person name="Becker M."/>
            <person name="Thuenen T."/>
        </authorList>
    </citation>
    <scope>NUCLEOTIDE SEQUENCE</scope>
    <source>
        <strain evidence="1">OM4</strain>
    </source>
</reference>
<name>A0ABY5R6K1_9HYPH</name>
<evidence type="ECO:0000313" key="1">
    <source>
        <dbReference type="EMBL" id="UVC17999.1"/>
    </source>
</evidence>
<gene>
    <name evidence="1" type="ORF">IHQ72_13470</name>
</gene>
<dbReference type="EMBL" id="CP062229">
    <property type="protein sequence ID" value="UVC17999.1"/>
    <property type="molecule type" value="Genomic_DNA"/>
</dbReference>
<protein>
    <submittedName>
        <fullName evidence="1">Uncharacterized protein</fullName>
    </submittedName>
</protein>
<dbReference type="RefSeq" id="WP_258122890.1">
    <property type="nucleotide sequence ID" value="NZ_CP062229.1"/>
</dbReference>
<sequence length="97" mass="10882">MPDKFGRYLRGNGKVQRYDERWLRLIALRHDGSKPKAKPFAVDKNTDQAVIAAADMCEYAHLPGSITVQKKNSSSFKMEVRDRESAAAVAGMRRAPC</sequence>